<dbReference type="EMBL" id="BOMQ01000069">
    <property type="protein sequence ID" value="GIE52427.1"/>
    <property type="molecule type" value="Genomic_DNA"/>
</dbReference>
<evidence type="ECO:0000256" key="1">
    <source>
        <dbReference type="SAM" id="MobiDB-lite"/>
    </source>
</evidence>
<gene>
    <name evidence="2" type="ORF">Ani05nite_59610</name>
</gene>
<accession>A0A919JN70</accession>
<dbReference type="Proteomes" id="UP000647172">
    <property type="component" value="Unassembled WGS sequence"/>
</dbReference>
<sequence>MRAGRAGRAEQHAEQPDQQPGRRREQPPCLRGSLAPRRGPLEAIGCTGSINGHAGNAPRWLGGAPHQGRGAGRCGAETRGQEVVVGTVAIVPRTPDNFGSAYHLRL</sequence>
<dbReference type="AlphaFoldDB" id="A0A919JN70"/>
<proteinExistence type="predicted"/>
<evidence type="ECO:0000313" key="3">
    <source>
        <dbReference type="Proteomes" id="UP000647172"/>
    </source>
</evidence>
<reference evidence="2" key="1">
    <citation type="submission" date="2021-01" db="EMBL/GenBank/DDBJ databases">
        <title>Whole genome shotgun sequence of Actinoplanes nipponensis NBRC 14063.</title>
        <authorList>
            <person name="Komaki H."/>
            <person name="Tamura T."/>
        </authorList>
    </citation>
    <scope>NUCLEOTIDE SEQUENCE</scope>
    <source>
        <strain evidence="2">NBRC 14063</strain>
    </source>
</reference>
<feature type="compositionally biased region" description="Basic and acidic residues" evidence="1">
    <location>
        <begin position="7"/>
        <end position="26"/>
    </location>
</feature>
<organism evidence="2 3">
    <name type="scientific">Actinoplanes nipponensis</name>
    <dbReference type="NCBI Taxonomy" id="135950"/>
    <lineage>
        <taxon>Bacteria</taxon>
        <taxon>Bacillati</taxon>
        <taxon>Actinomycetota</taxon>
        <taxon>Actinomycetes</taxon>
        <taxon>Micromonosporales</taxon>
        <taxon>Micromonosporaceae</taxon>
        <taxon>Actinoplanes</taxon>
    </lineage>
</organism>
<name>A0A919JN70_9ACTN</name>
<keyword evidence="3" id="KW-1185">Reference proteome</keyword>
<protein>
    <submittedName>
        <fullName evidence="2">Uncharacterized protein</fullName>
    </submittedName>
</protein>
<comment type="caution">
    <text evidence="2">The sequence shown here is derived from an EMBL/GenBank/DDBJ whole genome shotgun (WGS) entry which is preliminary data.</text>
</comment>
<feature type="region of interest" description="Disordered" evidence="1">
    <location>
        <begin position="1"/>
        <end position="42"/>
    </location>
</feature>
<evidence type="ECO:0000313" key="2">
    <source>
        <dbReference type="EMBL" id="GIE52427.1"/>
    </source>
</evidence>